<evidence type="ECO:0000313" key="5">
    <source>
        <dbReference type="EMBL" id="KAA0888818.1"/>
    </source>
</evidence>
<name>A0A5A9X8J8_9BACT</name>
<dbReference type="RefSeq" id="WP_149309193.1">
    <property type="nucleotide sequence ID" value="NZ_SRSD01000010.1"/>
</dbReference>
<feature type="domain" description="Methyl-accepting transducer" evidence="4">
    <location>
        <begin position="17"/>
        <end position="256"/>
    </location>
</feature>
<reference evidence="5 6" key="1">
    <citation type="submission" date="2019-04" db="EMBL/GenBank/DDBJ databases">
        <title>Geobacter ruber sp. nov., ferric-reducing bacteria isolated from paddy soil.</title>
        <authorList>
            <person name="Xu Z."/>
            <person name="Masuda Y."/>
            <person name="Itoh H."/>
            <person name="Senoo K."/>
        </authorList>
    </citation>
    <scope>NUCLEOTIDE SEQUENCE [LARGE SCALE GENOMIC DNA]</scope>
    <source>
        <strain evidence="5 6">Red88</strain>
    </source>
</reference>
<evidence type="ECO:0000256" key="1">
    <source>
        <dbReference type="PROSITE-ProRule" id="PRU00284"/>
    </source>
</evidence>
<evidence type="ECO:0000256" key="3">
    <source>
        <dbReference type="SAM" id="MobiDB-lite"/>
    </source>
</evidence>
<dbReference type="InterPro" id="IPR004089">
    <property type="entry name" value="MCPsignal_dom"/>
</dbReference>
<evidence type="ECO:0000256" key="2">
    <source>
        <dbReference type="SAM" id="Coils"/>
    </source>
</evidence>
<feature type="region of interest" description="Disordered" evidence="3">
    <location>
        <begin position="588"/>
        <end position="618"/>
    </location>
</feature>
<evidence type="ECO:0000259" key="4">
    <source>
        <dbReference type="PROSITE" id="PS50111"/>
    </source>
</evidence>
<dbReference type="Gene3D" id="1.10.287.950">
    <property type="entry name" value="Methyl-accepting chemotaxis protein"/>
    <property type="match status" value="2"/>
</dbReference>
<protein>
    <submittedName>
        <fullName evidence="5">Methyl-accepting chemotaxis protein</fullName>
    </submittedName>
</protein>
<feature type="coiled-coil region" evidence="2">
    <location>
        <begin position="503"/>
        <end position="530"/>
    </location>
</feature>
<dbReference type="GO" id="GO:0016020">
    <property type="term" value="C:membrane"/>
    <property type="evidence" value="ECO:0007669"/>
    <property type="project" value="InterPro"/>
</dbReference>
<dbReference type="EMBL" id="SRSD01000010">
    <property type="protein sequence ID" value="KAA0888818.1"/>
    <property type="molecule type" value="Genomic_DNA"/>
</dbReference>
<proteinExistence type="predicted"/>
<accession>A0A5A9X8J8</accession>
<comment type="caution">
    <text evidence="5">The sequence shown here is derived from an EMBL/GenBank/DDBJ whole genome shotgun (WGS) entry which is preliminary data.</text>
</comment>
<feature type="compositionally biased region" description="Acidic residues" evidence="3">
    <location>
        <begin position="607"/>
        <end position="618"/>
    </location>
</feature>
<feature type="domain" description="Methyl-accepting transducer" evidence="4">
    <location>
        <begin position="377"/>
        <end position="528"/>
    </location>
</feature>
<organism evidence="5 6">
    <name type="scientific">Oryzomonas rubra</name>
    <dbReference type="NCBI Taxonomy" id="2509454"/>
    <lineage>
        <taxon>Bacteria</taxon>
        <taxon>Pseudomonadati</taxon>
        <taxon>Thermodesulfobacteriota</taxon>
        <taxon>Desulfuromonadia</taxon>
        <taxon>Geobacterales</taxon>
        <taxon>Geobacteraceae</taxon>
        <taxon>Oryzomonas</taxon>
    </lineage>
</organism>
<dbReference type="SUPFAM" id="SSF58104">
    <property type="entry name" value="Methyl-accepting chemotaxis protein (MCP) signaling domain"/>
    <property type="match status" value="2"/>
</dbReference>
<keyword evidence="1" id="KW-0807">Transducer</keyword>
<dbReference type="PROSITE" id="PS50111">
    <property type="entry name" value="CHEMOTAXIS_TRANSDUC_2"/>
    <property type="match status" value="2"/>
</dbReference>
<sequence>MPSATPHITIPPVGSNSEKALAGWRSVITPSIDTLKKLAGTTEDEFLQIGAQMQDFYQRSQEITSMANQMVEAVSGPQAQTVVERLREMMGNMEAYLSSTRSQSHENCTMLERILELLDHLTEPLDGFQKMYKILRMLSTSTKIESSRLGELGLGFQTLAMDVEKLSHMVHEKSASIQGDRQMLAGMIGETLRTVRTSEADQDRELSTTLASASHTLEELVSVNDRCTSFATMISSISGEVSGNLSEVVASMQMHDMTRQQFEHIVEALECLAAKLQGFSAAVHTNGDPHKLITETGDVCELQSAQLRHAASELCGAVRSIVENLRDMAGKQARMTSETLSTTGITDSTTGGSFVGAISNDMGTVTAVLAKCTLADQEMSATLKKVADTMQEVTGFVTDIEDIGLEIDLIALNSQIKAAHTGREGAALGVLAEAIKRLSVDAVTQTSAVSEALLQINHVTERLFGEASQEREHLGAKVTTMEEETEQILASLGTMNSELVSLLAALNGKVQTLTERIEEATGSMDAHERVASLTDDVMSRLDVIVREARELEPASTEFKDNLRHMEERYTMESERSIHESIARKRGMASAIAAPKDAAPEMPSSADADSEFGDNVDLF</sequence>
<dbReference type="OrthoDB" id="9816265at2"/>
<keyword evidence="2" id="KW-0175">Coiled coil</keyword>
<gene>
    <name evidence="5" type="ORF">ET418_15680</name>
</gene>
<dbReference type="GO" id="GO:0007165">
    <property type="term" value="P:signal transduction"/>
    <property type="evidence" value="ECO:0007669"/>
    <property type="project" value="UniProtKB-KW"/>
</dbReference>
<dbReference type="AlphaFoldDB" id="A0A5A9X8J8"/>
<dbReference type="Proteomes" id="UP000324298">
    <property type="component" value="Unassembled WGS sequence"/>
</dbReference>
<keyword evidence="6" id="KW-1185">Reference proteome</keyword>
<evidence type="ECO:0000313" key="6">
    <source>
        <dbReference type="Proteomes" id="UP000324298"/>
    </source>
</evidence>